<dbReference type="Gene3D" id="3.30.379.10">
    <property type="entry name" value="Chitobiase/beta-hexosaminidase domain 2-like"/>
    <property type="match status" value="1"/>
</dbReference>
<organism evidence="11 12">
    <name type="scientific">Orchesella cincta</name>
    <name type="common">Springtail</name>
    <name type="synonym">Podura cincta</name>
    <dbReference type="NCBI Taxonomy" id="48709"/>
    <lineage>
        <taxon>Eukaryota</taxon>
        <taxon>Metazoa</taxon>
        <taxon>Ecdysozoa</taxon>
        <taxon>Arthropoda</taxon>
        <taxon>Hexapoda</taxon>
        <taxon>Collembola</taxon>
        <taxon>Entomobryomorpha</taxon>
        <taxon>Entomobryoidea</taxon>
        <taxon>Orchesellidae</taxon>
        <taxon>Orchesellinae</taxon>
        <taxon>Orchesella</taxon>
    </lineage>
</organism>
<dbReference type="OrthoDB" id="428480at2759"/>
<evidence type="ECO:0000256" key="9">
    <source>
        <dbReference type="SAM" id="SignalP"/>
    </source>
</evidence>
<keyword evidence="6 7" id="KW-0326">Glycosidase</keyword>
<dbReference type="GO" id="GO:0005886">
    <property type="term" value="C:plasma membrane"/>
    <property type="evidence" value="ECO:0007669"/>
    <property type="project" value="TreeGrafter"/>
</dbReference>
<dbReference type="STRING" id="48709.A0A1D2NDG0"/>
<dbReference type="GO" id="GO:0005975">
    <property type="term" value="P:carbohydrate metabolic process"/>
    <property type="evidence" value="ECO:0007669"/>
    <property type="project" value="InterPro"/>
</dbReference>
<protein>
    <recommendedName>
        <fullName evidence="7">Beta-hexosaminidase</fullName>
        <ecNumber evidence="7">3.2.1.52</ecNumber>
    </recommendedName>
</protein>
<keyword evidence="12" id="KW-1185">Reference proteome</keyword>
<evidence type="ECO:0000256" key="4">
    <source>
        <dbReference type="ARBA" id="ARBA00022801"/>
    </source>
</evidence>
<evidence type="ECO:0000259" key="10">
    <source>
        <dbReference type="PROSITE" id="PS50206"/>
    </source>
</evidence>
<evidence type="ECO:0000256" key="7">
    <source>
        <dbReference type="PIRNR" id="PIRNR001093"/>
    </source>
</evidence>
<evidence type="ECO:0000313" key="12">
    <source>
        <dbReference type="Proteomes" id="UP000094527"/>
    </source>
</evidence>
<feature type="chain" id="PRO_5008905406" description="Beta-hexosaminidase" evidence="9">
    <location>
        <begin position="21"/>
        <end position="648"/>
    </location>
</feature>
<dbReference type="GO" id="GO:0016231">
    <property type="term" value="F:beta-N-acetylglucosaminidase activity"/>
    <property type="evidence" value="ECO:0007669"/>
    <property type="project" value="TreeGrafter"/>
</dbReference>
<evidence type="ECO:0000256" key="1">
    <source>
        <dbReference type="ARBA" id="ARBA00001231"/>
    </source>
</evidence>
<dbReference type="InterPro" id="IPR029019">
    <property type="entry name" value="HEX_eukaryotic_N"/>
</dbReference>
<reference evidence="11 12" key="1">
    <citation type="journal article" date="2016" name="Genome Biol. Evol.">
        <title>Gene Family Evolution Reflects Adaptation to Soil Environmental Stressors in the Genome of the Collembolan Orchesella cincta.</title>
        <authorList>
            <person name="Faddeeva-Vakhrusheva A."/>
            <person name="Derks M.F."/>
            <person name="Anvar S.Y."/>
            <person name="Agamennone V."/>
            <person name="Suring W."/>
            <person name="Smit S."/>
            <person name="van Straalen N.M."/>
            <person name="Roelofs D."/>
        </authorList>
    </citation>
    <scope>NUCLEOTIDE SEQUENCE [LARGE SCALE GENOMIC DNA]</scope>
    <source>
        <tissue evidence="11">Mixed pool</tissue>
    </source>
</reference>
<dbReference type="PANTHER" id="PTHR22600">
    <property type="entry name" value="BETA-HEXOSAMINIDASE"/>
    <property type="match status" value="1"/>
</dbReference>
<name>A0A1D2NDG0_ORCCI</name>
<feature type="domain" description="Rhodanese" evidence="10">
    <location>
        <begin position="470"/>
        <end position="503"/>
    </location>
</feature>
<dbReference type="GO" id="GO:0030203">
    <property type="term" value="P:glycosaminoglycan metabolic process"/>
    <property type="evidence" value="ECO:0007669"/>
    <property type="project" value="TreeGrafter"/>
</dbReference>
<evidence type="ECO:0000256" key="6">
    <source>
        <dbReference type="ARBA" id="ARBA00023295"/>
    </source>
</evidence>
<dbReference type="InterPro" id="IPR025705">
    <property type="entry name" value="Beta_hexosaminidase_sua/sub"/>
</dbReference>
<dbReference type="Gene3D" id="3.20.20.80">
    <property type="entry name" value="Glycosidases"/>
    <property type="match status" value="1"/>
</dbReference>
<dbReference type="Pfam" id="PF14845">
    <property type="entry name" value="Glycohydro_20b2"/>
    <property type="match status" value="1"/>
</dbReference>
<evidence type="ECO:0000256" key="2">
    <source>
        <dbReference type="ARBA" id="ARBA00006285"/>
    </source>
</evidence>
<dbReference type="PROSITE" id="PS50206">
    <property type="entry name" value="RHODANESE_3"/>
    <property type="match status" value="1"/>
</dbReference>
<dbReference type="PANTHER" id="PTHR22600:SF26">
    <property type="entry name" value="BETA-N-ACETYLHEXOSAMINIDASE"/>
    <property type="match status" value="1"/>
</dbReference>
<dbReference type="EC" id="3.2.1.52" evidence="7"/>
<dbReference type="InterPro" id="IPR029018">
    <property type="entry name" value="Hex-like_dom2"/>
</dbReference>
<keyword evidence="5" id="KW-0325">Glycoprotein</keyword>
<comment type="caution">
    <text evidence="11">The sequence shown here is derived from an EMBL/GenBank/DDBJ whole genome shotgun (WGS) entry which is preliminary data.</text>
</comment>
<evidence type="ECO:0000256" key="3">
    <source>
        <dbReference type="ARBA" id="ARBA00022729"/>
    </source>
</evidence>
<feature type="signal peptide" evidence="9">
    <location>
        <begin position="1"/>
        <end position="20"/>
    </location>
</feature>
<evidence type="ECO:0000256" key="8">
    <source>
        <dbReference type="PIRSR" id="PIRSR001093-1"/>
    </source>
</evidence>
<comment type="similarity">
    <text evidence="2 7">Belongs to the glycosyl hydrolase 20 family.</text>
</comment>
<keyword evidence="4 7" id="KW-0378">Hydrolase</keyword>
<keyword evidence="3 9" id="KW-0732">Signal</keyword>
<dbReference type="PRINTS" id="PR00738">
    <property type="entry name" value="GLHYDRLASE20"/>
</dbReference>
<evidence type="ECO:0000313" key="11">
    <source>
        <dbReference type="EMBL" id="ODN03290.1"/>
    </source>
</evidence>
<comment type="catalytic activity">
    <reaction evidence="1 7">
        <text>Hydrolysis of terminal non-reducing N-acetyl-D-hexosamine residues in N-acetyl-beta-D-hexosaminides.</text>
        <dbReference type="EC" id="3.2.1.52"/>
    </reaction>
</comment>
<sequence>MTQKYLFLLLIIGAIALVQGQESQTPYTFICEDNKCLKKIRSTLEDPNSGTPMNICKLNCDPLGSLWPKPTGNVNISKDVVSIDPTKVTFANGNGYPETLRNMLNGAFGIFNAYLLEMSTEREPNTGSTTSITINVSNVNETVISLSTNESYTLTVASQTVGTEVTVTATIEAATFFGARHALETLNQLVAYNEDVKLLQIVKEAAVTDGPVFPYRGVMLDTSRNYFTIEKIQKLIDGLSYNKLNVFHWHITDSYTFPMEVPSLPNMTKWGTYSPEKIYTKDNITFLVSYANQRGVKIIPELDQPAHSGFGYQWGPEAGKGDLVVCVDSEPWYDFCVQPPCGQLNIVNPEVETVIGEIFKDMVDMFGARDIFHMGGDEVDFRCYKSIPEIVAYMTANNYSQETEDYFNLWGRFQEIARKKLTEATGDDNTQIILWTSGLTDPSRIENHLDKSKYIIYIWTEEDNEMIRGLLEKGYKVIFANVNALYLDCGFQAWLGDGHNWCSPIKGWQTVYDNNPEKIYAKWVGDETAAEAIRSGQIMGSAAPLWAEQADDNALESRIFPRANAHAERLWTHPSGNHSEAEIRMVTHRNRIVARGINADRIQPEFCLQNEGKCYAEPRRGGNTNGSPKSVQFSIFVALVAAASLLYL</sequence>
<dbReference type="SUPFAM" id="SSF51445">
    <property type="entry name" value="(Trans)glycosidases"/>
    <property type="match status" value="1"/>
</dbReference>
<dbReference type="FunFam" id="3.20.20.80:FF:000063">
    <property type="entry name" value="Beta-hexosaminidase"/>
    <property type="match status" value="1"/>
</dbReference>
<accession>A0A1D2NDG0</accession>
<evidence type="ECO:0000256" key="5">
    <source>
        <dbReference type="ARBA" id="ARBA00023180"/>
    </source>
</evidence>
<dbReference type="InterPro" id="IPR001763">
    <property type="entry name" value="Rhodanese-like_dom"/>
</dbReference>
<dbReference type="AlphaFoldDB" id="A0A1D2NDG0"/>
<dbReference type="EMBL" id="LJIJ01000079">
    <property type="protein sequence ID" value="ODN03290.1"/>
    <property type="molecule type" value="Genomic_DNA"/>
</dbReference>
<dbReference type="Proteomes" id="UP000094527">
    <property type="component" value="Unassembled WGS sequence"/>
</dbReference>
<dbReference type="SUPFAM" id="SSF55545">
    <property type="entry name" value="beta-N-acetylhexosaminidase-like domain"/>
    <property type="match status" value="1"/>
</dbReference>
<dbReference type="Pfam" id="PF00728">
    <property type="entry name" value="Glyco_hydro_20"/>
    <property type="match status" value="1"/>
</dbReference>
<gene>
    <name evidence="11" type="ORF">Ocin01_03394</name>
</gene>
<dbReference type="OMA" id="HREYISE"/>
<dbReference type="PIRSF" id="PIRSF001093">
    <property type="entry name" value="B-hxosamndse_ab_euk"/>
    <property type="match status" value="1"/>
</dbReference>
<dbReference type="InterPro" id="IPR017853">
    <property type="entry name" value="GH"/>
</dbReference>
<feature type="active site" description="Proton donor" evidence="8">
    <location>
        <position position="378"/>
    </location>
</feature>
<dbReference type="InterPro" id="IPR015883">
    <property type="entry name" value="Glyco_hydro_20_cat"/>
</dbReference>
<proteinExistence type="inferred from homology"/>